<sequence length="305" mass="34614">MAPPTLSWVQCTQDLKCRHLGQRLIRPSFPRNATADWFQKRISIDHINCSSDLYEHRGEFVHTNEWEQEQDSWIWMRLRIILEKVLGTRVNWNFRFSKKITQPAAHTLSLFPIPVGLPPERNCFLLSHCNYSNRKSVELLEFKEEDLTDEEDRGSSGEYGGDGEGCAKPSDSATLEVALEGYFEDQIFDSRELSFEAATHTRGTRRRSLFNHLAGRSIWAVASSTPAHRAPEVDKVTEGRLVKAVQLGTVHAERLSLDGRVSQVSSSEETVFIPHLSAEPNTAASLLKIAFIVTTKKLLTIRPFH</sequence>
<proteinExistence type="predicted"/>
<keyword evidence="3" id="KW-1185">Reference proteome</keyword>
<evidence type="ECO:0000256" key="1">
    <source>
        <dbReference type="SAM" id="MobiDB-lite"/>
    </source>
</evidence>
<evidence type="ECO:0000313" key="2">
    <source>
        <dbReference type="EMBL" id="KAI4539684.1"/>
    </source>
</evidence>
<feature type="region of interest" description="Disordered" evidence="1">
    <location>
        <begin position="146"/>
        <end position="167"/>
    </location>
</feature>
<dbReference type="Proteomes" id="UP001214576">
    <property type="component" value="Unassembled WGS sequence"/>
</dbReference>
<protein>
    <submittedName>
        <fullName evidence="2">Uncharacterized protein</fullName>
    </submittedName>
</protein>
<name>A0AAD4U7Z3_OVIAM</name>
<organism evidence="2 3">
    <name type="scientific">Ovis ammon polii</name>
    <dbReference type="NCBI Taxonomy" id="230172"/>
    <lineage>
        <taxon>Eukaryota</taxon>
        <taxon>Metazoa</taxon>
        <taxon>Chordata</taxon>
        <taxon>Craniata</taxon>
        <taxon>Vertebrata</taxon>
        <taxon>Euteleostomi</taxon>
        <taxon>Mammalia</taxon>
        <taxon>Eutheria</taxon>
        <taxon>Laurasiatheria</taxon>
        <taxon>Artiodactyla</taxon>
        <taxon>Ruminantia</taxon>
        <taxon>Pecora</taxon>
        <taxon>Bovidae</taxon>
        <taxon>Caprinae</taxon>
        <taxon>Ovis</taxon>
    </lineage>
</organism>
<accession>A0AAD4U7Z3</accession>
<dbReference type="EMBL" id="JAKZEL010000010">
    <property type="protein sequence ID" value="KAI4539684.1"/>
    <property type="molecule type" value="Genomic_DNA"/>
</dbReference>
<dbReference type="AlphaFoldDB" id="A0AAD4U7Z3"/>
<comment type="caution">
    <text evidence="2">The sequence shown here is derived from an EMBL/GenBank/DDBJ whole genome shotgun (WGS) entry which is preliminary data.</text>
</comment>
<reference evidence="2" key="1">
    <citation type="submission" date="2022-03" db="EMBL/GenBank/DDBJ databases">
        <title>Genomic analyses of argali, domestic sheep and their hybrids provide insights into chromosomal evolution, heterosis and genetic basis of agronomic traits.</title>
        <authorList>
            <person name="Li M."/>
        </authorList>
    </citation>
    <scope>NUCLEOTIDE SEQUENCE</scope>
    <source>
        <strain evidence="2">CAU-MHL-2022a</strain>
        <tissue evidence="2">Skin</tissue>
    </source>
</reference>
<gene>
    <name evidence="2" type="ORF">MG293_010079</name>
</gene>
<evidence type="ECO:0000313" key="3">
    <source>
        <dbReference type="Proteomes" id="UP001214576"/>
    </source>
</evidence>